<dbReference type="GO" id="GO:0016887">
    <property type="term" value="F:ATP hydrolysis activity"/>
    <property type="evidence" value="ECO:0007669"/>
    <property type="project" value="InterPro"/>
</dbReference>
<dbReference type="PROSITE" id="PS50893">
    <property type="entry name" value="ABC_TRANSPORTER_2"/>
    <property type="match status" value="1"/>
</dbReference>
<evidence type="ECO:0000259" key="5">
    <source>
        <dbReference type="PROSITE" id="PS50893"/>
    </source>
</evidence>
<dbReference type="PANTHER" id="PTHR46743:SF2">
    <property type="entry name" value="TEICHOIC ACIDS EXPORT ATP-BINDING PROTEIN TAGH"/>
    <property type="match status" value="1"/>
</dbReference>
<dbReference type="Gene3D" id="3.40.50.300">
    <property type="entry name" value="P-loop containing nucleotide triphosphate hydrolases"/>
    <property type="match status" value="1"/>
</dbReference>
<feature type="domain" description="ABC transporter" evidence="5">
    <location>
        <begin position="7"/>
        <end position="256"/>
    </location>
</feature>
<sequence length="488" mass="53247">MSSEVLIRVQNLSKAYRVYSSPRERLQQFLSAGVSRLLGSPEREYGKEFHALQDISFSVGRGETVGIVGRNGSGKSTLLQIICGTLASTHGTVSTQGRVAAMLELGSGFNPEFTGRENIYLNASILGLSKAEVDARYEDILRFADIGDFVNQPLKTYSSGMVVRLAFATSIHVQPDLLVIDEALAVGDTAFQQKCLSRIRAMQESGVTILLVTHSSNALIEFCDRGIYLKKGRLVMDGDCREVVKLYADDLVEEEGGVVYSAPVRESADSVAPTSGSLDKVALEAVEGELPNVVDEQRLEKTPGEESMVMSSPSTQKVSDLDPIDFAPIMPSAMGGLKPLPSHSSQSAIHPISVGITDIYGEARVNFDFRDVFEIRCLWAVSELLPDPCFGIQLLSVDGISLWSTTTLNMDMHSRLLEPGVHEVVWRLRANMCGGRYVFALGAGRVIDGEYKRYSRIDYAGHIDILPQRGQGAGWVAAEPRFALLETC</sequence>
<dbReference type="InterPro" id="IPR029439">
    <property type="entry name" value="Wzt_C"/>
</dbReference>
<dbReference type="STRING" id="1604334.SAMN05421546_0143"/>
<evidence type="ECO:0000256" key="2">
    <source>
        <dbReference type="ARBA" id="ARBA00022448"/>
    </source>
</evidence>
<evidence type="ECO:0000313" key="6">
    <source>
        <dbReference type="EMBL" id="SIP88107.1"/>
    </source>
</evidence>
<dbReference type="InterPro" id="IPR050683">
    <property type="entry name" value="Bact_Polysacc_Export_ATP-bd"/>
</dbReference>
<proteinExistence type="inferred from homology"/>
<dbReference type="InterPro" id="IPR027417">
    <property type="entry name" value="P-loop_NTPase"/>
</dbReference>
<dbReference type="GO" id="GO:0005524">
    <property type="term" value="F:ATP binding"/>
    <property type="evidence" value="ECO:0007669"/>
    <property type="project" value="UniProtKB-KW"/>
</dbReference>
<evidence type="ECO:0000256" key="4">
    <source>
        <dbReference type="ARBA" id="ARBA00022840"/>
    </source>
</evidence>
<keyword evidence="4" id="KW-0067">ATP-binding</keyword>
<organism evidence="6 7">
    <name type="scientific">Solilutibacter tolerans</name>
    <dbReference type="NCBI Taxonomy" id="1604334"/>
    <lineage>
        <taxon>Bacteria</taxon>
        <taxon>Pseudomonadati</taxon>
        <taxon>Pseudomonadota</taxon>
        <taxon>Gammaproteobacteria</taxon>
        <taxon>Lysobacterales</taxon>
        <taxon>Lysobacteraceae</taxon>
        <taxon>Solilutibacter</taxon>
    </lineage>
</organism>
<evidence type="ECO:0000256" key="3">
    <source>
        <dbReference type="ARBA" id="ARBA00022741"/>
    </source>
</evidence>
<dbReference type="Gene3D" id="2.70.50.60">
    <property type="entry name" value="abc- transporter (atp binding component) like domain"/>
    <property type="match status" value="1"/>
</dbReference>
<reference evidence="7" key="1">
    <citation type="submission" date="2017-01" db="EMBL/GenBank/DDBJ databases">
        <authorList>
            <person name="Varghese N."/>
            <person name="Submissions S."/>
        </authorList>
    </citation>
    <scope>NUCLEOTIDE SEQUENCE [LARGE SCALE GENOMIC DNA]</scope>
    <source>
        <strain evidence="7">UM1</strain>
    </source>
</reference>
<dbReference type="EMBL" id="FTLW01000001">
    <property type="protein sequence ID" value="SIP88107.1"/>
    <property type="molecule type" value="Genomic_DNA"/>
</dbReference>
<dbReference type="CDD" id="cd10147">
    <property type="entry name" value="Wzt_C-like"/>
    <property type="match status" value="1"/>
</dbReference>
<dbReference type="SMART" id="SM00382">
    <property type="entry name" value="AAA"/>
    <property type="match status" value="1"/>
</dbReference>
<protein>
    <submittedName>
        <fullName evidence="6">ABC-type polysaccharide/polyol phosphate transport system, ATPase component</fullName>
    </submittedName>
</protein>
<dbReference type="Pfam" id="PF00005">
    <property type="entry name" value="ABC_tran"/>
    <property type="match status" value="1"/>
</dbReference>
<evidence type="ECO:0000313" key="7">
    <source>
        <dbReference type="Proteomes" id="UP000241788"/>
    </source>
</evidence>
<dbReference type="SUPFAM" id="SSF52540">
    <property type="entry name" value="P-loop containing nucleoside triphosphate hydrolases"/>
    <property type="match status" value="1"/>
</dbReference>
<dbReference type="CDD" id="cd03220">
    <property type="entry name" value="ABC_KpsT_Wzt"/>
    <property type="match status" value="1"/>
</dbReference>
<dbReference type="GO" id="GO:0016020">
    <property type="term" value="C:membrane"/>
    <property type="evidence" value="ECO:0007669"/>
    <property type="project" value="InterPro"/>
</dbReference>
<dbReference type="GO" id="GO:0140359">
    <property type="term" value="F:ABC-type transporter activity"/>
    <property type="evidence" value="ECO:0007669"/>
    <property type="project" value="InterPro"/>
</dbReference>
<name>A0A1N6N7Y5_9GAMM</name>
<dbReference type="InterPro" id="IPR003593">
    <property type="entry name" value="AAA+_ATPase"/>
</dbReference>
<evidence type="ECO:0000256" key="1">
    <source>
        <dbReference type="ARBA" id="ARBA00005417"/>
    </source>
</evidence>
<keyword evidence="7" id="KW-1185">Reference proteome</keyword>
<accession>A0A1N6N7Y5</accession>
<dbReference type="InterPro" id="IPR015860">
    <property type="entry name" value="ABC_transpr_TagH-like"/>
</dbReference>
<dbReference type="InterPro" id="IPR003439">
    <property type="entry name" value="ABC_transporter-like_ATP-bd"/>
</dbReference>
<keyword evidence="2" id="KW-0813">Transport</keyword>
<gene>
    <name evidence="6" type="ORF">SAMN05421546_0143</name>
</gene>
<dbReference type="PANTHER" id="PTHR46743">
    <property type="entry name" value="TEICHOIC ACIDS EXPORT ATP-BINDING PROTEIN TAGH"/>
    <property type="match status" value="1"/>
</dbReference>
<dbReference type="Proteomes" id="UP000241788">
    <property type="component" value="Unassembled WGS sequence"/>
</dbReference>
<comment type="similarity">
    <text evidence="1">Belongs to the ABC transporter superfamily.</text>
</comment>
<keyword evidence="3" id="KW-0547">Nucleotide-binding</keyword>
<dbReference type="AlphaFoldDB" id="A0A1N6N7Y5"/>